<dbReference type="InterPro" id="IPR043472">
    <property type="entry name" value="Macro_dom-like"/>
</dbReference>
<keyword evidence="4" id="KW-1017">Isopeptide bond</keyword>
<dbReference type="GO" id="GO:0046982">
    <property type="term" value="F:protein heterodimerization activity"/>
    <property type="evidence" value="ECO:0007669"/>
    <property type="project" value="InterPro"/>
</dbReference>
<feature type="region of interest" description="Disordered" evidence="10">
    <location>
        <begin position="138"/>
        <end position="192"/>
    </location>
</feature>
<organism evidence="12 13">
    <name type="scientific">Gryllus longicercus</name>
    <dbReference type="NCBI Taxonomy" id="2509291"/>
    <lineage>
        <taxon>Eukaryota</taxon>
        <taxon>Metazoa</taxon>
        <taxon>Ecdysozoa</taxon>
        <taxon>Arthropoda</taxon>
        <taxon>Hexapoda</taxon>
        <taxon>Insecta</taxon>
        <taxon>Pterygota</taxon>
        <taxon>Neoptera</taxon>
        <taxon>Polyneoptera</taxon>
        <taxon>Orthoptera</taxon>
        <taxon>Ensifera</taxon>
        <taxon>Gryllidea</taxon>
        <taxon>Grylloidea</taxon>
        <taxon>Gryllidae</taxon>
        <taxon>Gryllinae</taxon>
        <taxon>Gryllus</taxon>
    </lineage>
</organism>
<sequence>MSARGGKKRQKAMSKSQRANVTFPVGRMHRYLKIGTHRLRIGVGSPVYMAAVIEYLTAEVLELAGNAARDNRKGRITPRHILLAVANDEELHLLLKNVTIASGGVLPKIHPELLAKKKGGKFVVGNNVPLNVPYKKPIATKPISPHKKPSPSTDPASSGLRIKKPTSPPPAKGGKAKGKTKDSPTSTSTAGTGVTILSEKKLFLGQKLMVVQGDITNITADALVHPTNSSIAMMGDVGQALEKRGGKEFMQEVLDLRSSHGNLEATTAALCVGHNFPAKWVIHVNGPAANEVDATEKLDKTVKSCLTLADQKNLKSLAIPAIGSGRAGFPKQQAAQTILKAISNYFVNVMSSSLKQIYFVLFDHESIGIYTTELAKLDS</sequence>
<dbReference type="GO" id="GO:0030527">
    <property type="term" value="F:structural constituent of chromatin"/>
    <property type="evidence" value="ECO:0007669"/>
    <property type="project" value="InterPro"/>
</dbReference>
<keyword evidence="8" id="KW-0539">Nucleus</keyword>
<name>A0AAN9VK03_9ORTH</name>
<dbReference type="Gene3D" id="3.40.220.10">
    <property type="entry name" value="Leucine Aminopeptidase, subunit E, domain 1"/>
    <property type="match status" value="1"/>
</dbReference>
<evidence type="ECO:0000256" key="4">
    <source>
        <dbReference type="ARBA" id="ARBA00022499"/>
    </source>
</evidence>
<dbReference type="PANTHER" id="PTHR23430">
    <property type="entry name" value="HISTONE H2A"/>
    <property type="match status" value="1"/>
</dbReference>
<comment type="caution">
    <text evidence="12">The sequence shown here is derived from an EMBL/GenBank/DDBJ whole genome shotgun (WGS) entry which is preliminary data.</text>
</comment>
<dbReference type="Gene3D" id="1.10.20.10">
    <property type="entry name" value="Histone, subunit A"/>
    <property type="match status" value="1"/>
</dbReference>
<keyword evidence="13" id="KW-1185">Reference proteome</keyword>
<dbReference type="FunFam" id="3.40.220.10:FF:000002">
    <property type="entry name" value="Core histone macro-H2A"/>
    <property type="match status" value="1"/>
</dbReference>
<comment type="subcellular location">
    <subcellularLocation>
        <location evidence="2">Chromosome</location>
    </subcellularLocation>
    <subcellularLocation>
        <location evidence="1">Nucleus</location>
    </subcellularLocation>
</comment>
<evidence type="ECO:0000256" key="8">
    <source>
        <dbReference type="ARBA" id="ARBA00023242"/>
    </source>
</evidence>
<keyword evidence="9" id="KW-0544">Nucleosome core</keyword>
<evidence type="ECO:0000313" key="12">
    <source>
        <dbReference type="EMBL" id="KAK7864606.1"/>
    </source>
</evidence>
<evidence type="ECO:0000256" key="3">
    <source>
        <dbReference type="ARBA" id="ARBA00022454"/>
    </source>
</evidence>
<dbReference type="AlphaFoldDB" id="A0AAN9VK03"/>
<protein>
    <recommendedName>
        <fullName evidence="11">Macro domain-containing protein</fullName>
    </recommendedName>
</protein>
<dbReference type="SUPFAM" id="SSF47113">
    <property type="entry name" value="Histone-fold"/>
    <property type="match status" value="1"/>
</dbReference>
<accession>A0AAN9VK03</accession>
<dbReference type="PRINTS" id="PR00620">
    <property type="entry name" value="HISTONEH2A"/>
</dbReference>
<evidence type="ECO:0000256" key="7">
    <source>
        <dbReference type="ARBA" id="ARBA00023125"/>
    </source>
</evidence>
<dbReference type="CDD" id="cd02904">
    <property type="entry name" value="Macro_H2A-like"/>
    <property type="match status" value="1"/>
</dbReference>
<evidence type="ECO:0000256" key="6">
    <source>
        <dbReference type="ARBA" id="ARBA00022853"/>
    </source>
</evidence>
<dbReference type="PROSITE" id="PS51154">
    <property type="entry name" value="MACRO"/>
    <property type="match status" value="1"/>
</dbReference>
<dbReference type="InterPro" id="IPR009072">
    <property type="entry name" value="Histone-fold"/>
</dbReference>
<dbReference type="Pfam" id="PF00125">
    <property type="entry name" value="Histone"/>
    <property type="match status" value="1"/>
</dbReference>
<keyword evidence="3" id="KW-0158">Chromosome</keyword>
<dbReference type="SUPFAM" id="SSF52949">
    <property type="entry name" value="Macro domain-like"/>
    <property type="match status" value="1"/>
</dbReference>
<proteinExistence type="predicted"/>
<evidence type="ECO:0000256" key="2">
    <source>
        <dbReference type="ARBA" id="ARBA00004286"/>
    </source>
</evidence>
<gene>
    <name evidence="12" type="ORF">R5R35_003196</name>
</gene>
<dbReference type="Pfam" id="PF16211">
    <property type="entry name" value="Histone_H2A_C"/>
    <property type="match status" value="1"/>
</dbReference>
<dbReference type="GO" id="GO:0006325">
    <property type="term" value="P:chromatin organization"/>
    <property type="evidence" value="ECO:0007669"/>
    <property type="project" value="UniProtKB-KW"/>
</dbReference>
<evidence type="ECO:0000256" key="1">
    <source>
        <dbReference type="ARBA" id="ARBA00004123"/>
    </source>
</evidence>
<dbReference type="SMART" id="SM00506">
    <property type="entry name" value="A1pp"/>
    <property type="match status" value="1"/>
</dbReference>
<evidence type="ECO:0000256" key="10">
    <source>
        <dbReference type="SAM" id="MobiDB-lite"/>
    </source>
</evidence>
<dbReference type="GO" id="GO:0000786">
    <property type="term" value="C:nucleosome"/>
    <property type="evidence" value="ECO:0007669"/>
    <property type="project" value="UniProtKB-KW"/>
</dbReference>
<dbReference type="SMART" id="SM00414">
    <property type="entry name" value="H2A"/>
    <property type="match status" value="1"/>
</dbReference>
<dbReference type="EMBL" id="JAZDUA010000199">
    <property type="protein sequence ID" value="KAK7864606.1"/>
    <property type="molecule type" value="Genomic_DNA"/>
</dbReference>
<keyword evidence="5" id="KW-0832">Ubl conjugation</keyword>
<dbReference type="GO" id="GO:0003677">
    <property type="term" value="F:DNA binding"/>
    <property type="evidence" value="ECO:0007669"/>
    <property type="project" value="UniProtKB-KW"/>
</dbReference>
<keyword evidence="6" id="KW-0156">Chromatin regulator</keyword>
<dbReference type="Pfam" id="PF01661">
    <property type="entry name" value="Macro"/>
    <property type="match status" value="1"/>
</dbReference>
<dbReference type="InterPro" id="IPR002589">
    <property type="entry name" value="Macro_dom"/>
</dbReference>
<dbReference type="CDD" id="cd00074">
    <property type="entry name" value="HFD_H2A"/>
    <property type="match status" value="1"/>
</dbReference>
<dbReference type="InterPro" id="IPR007125">
    <property type="entry name" value="H2A/H2B/H3"/>
</dbReference>
<dbReference type="InterPro" id="IPR002119">
    <property type="entry name" value="Histone_H2A"/>
</dbReference>
<evidence type="ECO:0000256" key="5">
    <source>
        <dbReference type="ARBA" id="ARBA00022843"/>
    </source>
</evidence>
<feature type="domain" description="Macro" evidence="11">
    <location>
        <begin position="195"/>
        <end position="378"/>
    </location>
</feature>
<feature type="compositionally biased region" description="Polar residues" evidence="10">
    <location>
        <begin position="183"/>
        <end position="192"/>
    </location>
</feature>
<evidence type="ECO:0000259" key="11">
    <source>
        <dbReference type="PROSITE" id="PS51154"/>
    </source>
</evidence>
<dbReference type="Proteomes" id="UP001378592">
    <property type="component" value="Unassembled WGS sequence"/>
</dbReference>
<dbReference type="InterPro" id="IPR035796">
    <property type="entry name" value="Macro_H2A"/>
</dbReference>
<evidence type="ECO:0000256" key="9">
    <source>
        <dbReference type="ARBA" id="ARBA00023269"/>
    </source>
</evidence>
<reference evidence="12 13" key="1">
    <citation type="submission" date="2024-03" db="EMBL/GenBank/DDBJ databases">
        <title>The genome assembly and annotation of the cricket Gryllus longicercus Weissman &amp; Gray.</title>
        <authorList>
            <person name="Szrajer S."/>
            <person name="Gray D."/>
            <person name="Ylla G."/>
        </authorList>
    </citation>
    <scope>NUCLEOTIDE SEQUENCE [LARGE SCALE GENOMIC DNA]</scope>
    <source>
        <strain evidence="12">DAG 2021-001</strain>
        <tissue evidence="12">Whole body minus gut</tissue>
    </source>
</reference>
<evidence type="ECO:0000313" key="13">
    <source>
        <dbReference type="Proteomes" id="UP001378592"/>
    </source>
</evidence>
<dbReference type="FunFam" id="1.10.20.10:FF:000013">
    <property type="entry name" value="Core histone macro-H2A"/>
    <property type="match status" value="1"/>
</dbReference>
<dbReference type="InterPro" id="IPR032454">
    <property type="entry name" value="Histone_H2A_C"/>
</dbReference>
<keyword evidence="7" id="KW-0238">DNA-binding</keyword>
<dbReference type="GO" id="GO:0005634">
    <property type="term" value="C:nucleus"/>
    <property type="evidence" value="ECO:0007669"/>
    <property type="project" value="UniProtKB-SubCell"/>
</dbReference>